<keyword evidence="3" id="KW-1185">Reference proteome</keyword>
<organism evidence="2 3">
    <name type="scientific">Gryllus longicercus</name>
    <dbReference type="NCBI Taxonomy" id="2509291"/>
    <lineage>
        <taxon>Eukaryota</taxon>
        <taxon>Metazoa</taxon>
        <taxon>Ecdysozoa</taxon>
        <taxon>Arthropoda</taxon>
        <taxon>Hexapoda</taxon>
        <taxon>Insecta</taxon>
        <taxon>Pterygota</taxon>
        <taxon>Neoptera</taxon>
        <taxon>Polyneoptera</taxon>
        <taxon>Orthoptera</taxon>
        <taxon>Ensifera</taxon>
        <taxon>Gryllidea</taxon>
        <taxon>Grylloidea</taxon>
        <taxon>Gryllidae</taxon>
        <taxon>Gryllinae</taxon>
        <taxon>Gryllus</taxon>
    </lineage>
</organism>
<protein>
    <submittedName>
        <fullName evidence="2">Uncharacterized protein</fullName>
    </submittedName>
</protein>
<dbReference type="Proteomes" id="UP001378592">
    <property type="component" value="Unassembled WGS sequence"/>
</dbReference>
<evidence type="ECO:0000313" key="3">
    <source>
        <dbReference type="Proteomes" id="UP001378592"/>
    </source>
</evidence>
<reference evidence="2 3" key="1">
    <citation type="submission" date="2024-03" db="EMBL/GenBank/DDBJ databases">
        <title>The genome assembly and annotation of the cricket Gryllus longicercus Weissman &amp; Gray.</title>
        <authorList>
            <person name="Szrajer S."/>
            <person name="Gray D."/>
            <person name="Ylla G."/>
        </authorList>
    </citation>
    <scope>NUCLEOTIDE SEQUENCE [LARGE SCALE GENOMIC DNA]</scope>
    <source>
        <strain evidence="2">DAG 2021-001</strain>
        <tissue evidence="2">Whole body minus gut</tissue>
    </source>
</reference>
<feature type="compositionally biased region" description="Acidic residues" evidence="1">
    <location>
        <begin position="15"/>
        <end position="25"/>
    </location>
</feature>
<dbReference type="AlphaFoldDB" id="A0AAN9VHC3"/>
<gene>
    <name evidence="2" type="ORF">R5R35_008455</name>
</gene>
<proteinExistence type="predicted"/>
<comment type="caution">
    <text evidence="2">The sequence shown here is derived from an EMBL/GenBank/DDBJ whole genome shotgun (WGS) entry which is preliminary data.</text>
</comment>
<feature type="compositionally biased region" description="Basic and acidic residues" evidence="1">
    <location>
        <begin position="39"/>
        <end position="48"/>
    </location>
</feature>
<accession>A0AAN9VHC3</accession>
<evidence type="ECO:0000256" key="1">
    <source>
        <dbReference type="SAM" id="MobiDB-lite"/>
    </source>
</evidence>
<feature type="region of interest" description="Disordered" evidence="1">
    <location>
        <begin position="15"/>
        <end position="69"/>
    </location>
</feature>
<name>A0AAN9VHC3_9ORTH</name>
<dbReference type="EMBL" id="JAZDUA010000254">
    <property type="protein sequence ID" value="KAK7862856.1"/>
    <property type="molecule type" value="Genomic_DNA"/>
</dbReference>
<sequence>MLRYVKHSLYRLLKEEEEEEEEDEQRDNASSSPEQNSSQEEKSFRNENEGEGTLWSTQPTTPWRENESGRRRRRRVLTAVADLQGFWIGGQFIIKVLTVIRAPKDDPEERFVQKFTFRPPRPFYTLNSDDKRQVWWIKSCHHATPPWSSGRYDYRDRTFVMLKAFEGVTTIYVKGAQKKEWLLDVIQGKRIVDLESIGCPPLKECLRAYRELYACGDVSLAGQHVIALYDWMSVNRPHLLHHEWEESKRKIVDLFHSRTIR</sequence>
<evidence type="ECO:0000313" key="2">
    <source>
        <dbReference type="EMBL" id="KAK7862856.1"/>
    </source>
</evidence>
<feature type="compositionally biased region" description="Polar residues" evidence="1">
    <location>
        <begin position="54"/>
        <end position="63"/>
    </location>
</feature>